<evidence type="ECO:0000313" key="2">
    <source>
        <dbReference type="Proteomes" id="UP001396334"/>
    </source>
</evidence>
<gene>
    <name evidence="1" type="ORF">V6N11_008584</name>
</gene>
<accession>A0ABR2PNM3</accession>
<dbReference type="EMBL" id="JBBPBN010000055">
    <property type="protein sequence ID" value="KAK8990067.1"/>
    <property type="molecule type" value="Genomic_DNA"/>
</dbReference>
<protein>
    <submittedName>
        <fullName evidence="1">Uncharacterized protein</fullName>
    </submittedName>
</protein>
<evidence type="ECO:0000313" key="1">
    <source>
        <dbReference type="EMBL" id="KAK8990067.1"/>
    </source>
</evidence>
<proteinExistence type="predicted"/>
<name>A0ABR2PNM3_9ROSI</name>
<comment type="caution">
    <text evidence="1">The sequence shown here is derived from an EMBL/GenBank/DDBJ whole genome shotgun (WGS) entry which is preliminary data.</text>
</comment>
<reference evidence="1 2" key="1">
    <citation type="journal article" date="2024" name="G3 (Bethesda)">
        <title>Genome assembly of Hibiscus sabdariffa L. provides insights into metabolisms of medicinal natural products.</title>
        <authorList>
            <person name="Kim T."/>
        </authorList>
    </citation>
    <scope>NUCLEOTIDE SEQUENCE [LARGE SCALE GENOMIC DNA]</scope>
    <source>
        <strain evidence="1">TK-2024</strain>
        <tissue evidence="1">Old leaves</tissue>
    </source>
</reference>
<keyword evidence="2" id="KW-1185">Reference proteome</keyword>
<sequence length="99" mass="10946">MHAFNAWQELYSPVCNRQDLASSRWRGCPHQCMCPPVHQSVCHAGNALTSCRTSPPRGSMAMGQNLAFCKWRCCLGVINSISSSELPMLETLVPQTKPP</sequence>
<organism evidence="1 2">
    <name type="scientific">Hibiscus sabdariffa</name>
    <name type="common">roselle</name>
    <dbReference type="NCBI Taxonomy" id="183260"/>
    <lineage>
        <taxon>Eukaryota</taxon>
        <taxon>Viridiplantae</taxon>
        <taxon>Streptophyta</taxon>
        <taxon>Embryophyta</taxon>
        <taxon>Tracheophyta</taxon>
        <taxon>Spermatophyta</taxon>
        <taxon>Magnoliopsida</taxon>
        <taxon>eudicotyledons</taxon>
        <taxon>Gunneridae</taxon>
        <taxon>Pentapetalae</taxon>
        <taxon>rosids</taxon>
        <taxon>malvids</taxon>
        <taxon>Malvales</taxon>
        <taxon>Malvaceae</taxon>
        <taxon>Malvoideae</taxon>
        <taxon>Hibiscus</taxon>
    </lineage>
</organism>
<dbReference type="Proteomes" id="UP001396334">
    <property type="component" value="Unassembled WGS sequence"/>
</dbReference>